<dbReference type="InterPro" id="IPR001387">
    <property type="entry name" value="Cro/C1-type_HTH"/>
</dbReference>
<dbReference type="SMART" id="SM00530">
    <property type="entry name" value="HTH_XRE"/>
    <property type="match status" value="1"/>
</dbReference>
<dbReference type="EMBL" id="JAYGJQ010000001">
    <property type="protein sequence ID" value="MEA9356118.1"/>
    <property type="molecule type" value="Genomic_DNA"/>
</dbReference>
<reference evidence="2 3" key="1">
    <citation type="submission" date="2023-11" db="EMBL/GenBank/DDBJ databases">
        <title>A Novel Polar Bacteriovorax (B. antarcticus) Isolated from the Biocrust in Antarctica.</title>
        <authorList>
            <person name="Mun W."/>
            <person name="Choi S.Y."/>
            <person name="Mitchell R.J."/>
        </authorList>
    </citation>
    <scope>NUCLEOTIDE SEQUENCE [LARGE SCALE GENOMIC DNA]</scope>
    <source>
        <strain evidence="2 3">PP10</strain>
    </source>
</reference>
<dbReference type="InterPro" id="IPR010982">
    <property type="entry name" value="Lambda_DNA-bd_dom_sf"/>
</dbReference>
<name>A0ABU5VSU5_9BACT</name>
<evidence type="ECO:0000313" key="2">
    <source>
        <dbReference type="EMBL" id="MEA9356118.1"/>
    </source>
</evidence>
<dbReference type="Gene3D" id="1.10.260.40">
    <property type="entry name" value="lambda repressor-like DNA-binding domains"/>
    <property type="match status" value="1"/>
</dbReference>
<protein>
    <submittedName>
        <fullName evidence="2">Helix-turn-helix transcriptional regulator</fullName>
    </submittedName>
</protein>
<evidence type="ECO:0000259" key="1">
    <source>
        <dbReference type="PROSITE" id="PS50943"/>
    </source>
</evidence>
<dbReference type="RefSeq" id="WP_323575795.1">
    <property type="nucleotide sequence ID" value="NZ_JAYGJQ010000001.1"/>
</dbReference>
<comment type="caution">
    <text evidence="2">The sequence shown here is derived from an EMBL/GenBank/DDBJ whole genome shotgun (WGS) entry which is preliminary data.</text>
</comment>
<keyword evidence="3" id="KW-1185">Reference proteome</keyword>
<dbReference type="Pfam" id="PF13443">
    <property type="entry name" value="HTH_26"/>
    <property type="match status" value="1"/>
</dbReference>
<organism evidence="2 3">
    <name type="scientific">Bacteriovorax antarcticus</name>
    <dbReference type="NCBI Taxonomy" id="3088717"/>
    <lineage>
        <taxon>Bacteria</taxon>
        <taxon>Pseudomonadati</taxon>
        <taxon>Bdellovibrionota</taxon>
        <taxon>Bacteriovoracia</taxon>
        <taxon>Bacteriovoracales</taxon>
        <taxon>Bacteriovoracaceae</taxon>
        <taxon>Bacteriovorax</taxon>
    </lineage>
</organism>
<feature type="domain" description="HTH cro/C1-type" evidence="1">
    <location>
        <begin position="23"/>
        <end position="64"/>
    </location>
</feature>
<accession>A0ABU5VSU5</accession>
<dbReference type="SUPFAM" id="SSF47413">
    <property type="entry name" value="lambda repressor-like DNA-binding domains"/>
    <property type="match status" value="1"/>
</dbReference>
<proteinExistence type="predicted"/>
<gene>
    <name evidence="2" type="ORF">SHI21_07895</name>
</gene>
<evidence type="ECO:0000313" key="3">
    <source>
        <dbReference type="Proteomes" id="UP001302274"/>
    </source>
</evidence>
<dbReference type="PROSITE" id="PS50943">
    <property type="entry name" value="HTH_CROC1"/>
    <property type="match status" value="1"/>
</dbReference>
<sequence length="246" mass="28254">MGQIDQFLAAFKSSLKAKNIIYRDLAKSLNLSESSVKRILADKSISLERIDEICKACDISFSEVCRNANFEEDVSNHTLTKEQEKILAENPRQLHYFILLNDGLTPAKIERDYEITNNESKKILLQLDKLNLLELHPRDRVKLKNKTGTLRFRRDGAVGKILFAQTKSNYLNHDFESELDYIRFVTNGFPLESIAKFKKKLDKMVSELQEETRMVAGGDKKGLHDMGVLLAYRPWTNSSLDAIKKK</sequence>
<dbReference type="Proteomes" id="UP001302274">
    <property type="component" value="Unassembled WGS sequence"/>
</dbReference>